<evidence type="ECO:0000313" key="2">
    <source>
        <dbReference type="Proteomes" id="UP000427108"/>
    </source>
</evidence>
<organism evidence="1 2">
    <name type="scientific">Klebsiella oxytoca</name>
    <dbReference type="NCBI Taxonomy" id="571"/>
    <lineage>
        <taxon>Bacteria</taxon>
        <taxon>Pseudomonadati</taxon>
        <taxon>Pseudomonadota</taxon>
        <taxon>Gammaproteobacteria</taxon>
        <taxon>Enterobacterales</taxon>
        <taxon>Enterobacteriaceae</taxon>
        <taxon>Klebsiella/Raoultella group</taxon>
        <taxon>Klebsiella</taxon>
    </lineage>
</organism>
<proteinExistence type="predicted"/>
<reference evidence="1 2" key="1">
    <citation type="submission" date="2019-11" db="EMBL/GenBank/DDBJ databases">
        <title>Isolation and Application of One Kind of P-Hydroxybenzoic Acid Degrading Bacterium in Mitigating Cropping Obstacle of Cucumber.</title>
        <authorList>
            <person name="Wu F."/>
            <person name="An Y."/>
        </authorList>
    </citation>
    <scope>NUCLEOTIDE SEQUENCE [LARGE SCALE GENOMIC DNA]</scope>
    <source>
        <strain evidence="1 2">P620</strain>
    </source>
</reference>
<dbReference type="OrthoDB" id="6630348at2"/>
<dbReference type="RefSeq" id="WP_154681596.1">
    <property type="nucleotide sequence ID" value="NZ_CP046115.1"/>
</dbReference>
<accession>A0A6B8MY16</accession>
<gene>
    <name evidence="1" type="ORF">GJ746_19050</name>
</gene>
<dbReference type="AlphaFoldDB" id="A0A6B8MY16"/>
<name>A0A6B8MY16_KLEOX</name>
<protein>
    <submittedName>
        <fullName evidence="1">Uncharacterized protein</fullName>
    </submittedName>
</protein>
<dbReference type="Proteomes" id="UP000427108">
    <property type="component" value="Chromosome"/>
</dbReference>
<dbReference type="EMBL" id="CP046115">
    <property type="protein sequence ID" value="QGN39263.1"/>
    <property type="molecule type" value="Genomic_DNA"/>
</dbReference>
<evidence type="ECO:0000313" key="1">
    <source>
        <dbReference type="EMBL" id="QGN39263.1"/>
    </source>
</evidence>
<sequence>MLDVFCSDFEGKRDRLRTCLEGSGFLYRHSILKSLSLLDGTNESQEFELLQVKIYYRDDIQRWEHLRTKWTVMSVIEGSQSLKYFFKTNLMAAGLFQRYGRDMWDINQTIAIKSFLRASTILGECIGIAGYGPLLPSELASEKEKMAKKKQSARKGGVSKAELYLPVKEETIRLLHQYVPTDGGWKNKTVAAKAIEADLVAFVQNLKSQNKNLDLNEEDITTVVKRWERNDERVKAAFEDTVKQKIPGMNDSD</sequence>